<evidence type="ECO:0008006" key="5">
    <source>
        <dbReference type="Google" id="ProtNLM"/>
    </source>
</evidence>
<dbReference type="InterPro" id="IPR015267">
    <property type="entry name" value="PPP4R2"/>
</dbReference>
<dbReference type="GO" id="GO:0019888">
    <property type="term" value="F:protein phosphatase regulator activity"/>
    <property type="evidence" value="ECO:0007669"/>
    <property type="project" value="InterPro"/>
</dbReference>
<keyword evidence="4" id="KW-1185">Reference proteome</keyword>
<dbReference type="GO" id="GO:0030289">
    <property type="term" value="C:protein phosphatase 4 complex"/>
    <property type="evidence" value="ECO:0007669"/>
    <property type="project" value="InterPro"/>
</dbReference>
<evidence type="ECO:0000256" key="2">
    <source>
        <dbReference type="SAM" id="MobiDB-lite"/>
    </source>
</evidence>
<dbReference type="GeneID" id="30968753"/>
<feature type="region of interest" description="Disordered" evidence="2">
    <location>
        <begin position="311"/>
        <end position="341"/>
    </location>
</feature>
<name>A0A1D2VAP1_9ASCO</name>
<dbReference type="InParanoid" id="A0A1D2VAP1"/>
<evidence type="ECO:0000256" key="1">
    <source>
        <dbReference type="ARBA" id="ARBA00009207"/>
    </source>
</evidence>
<dbReference type="RefSeq" id="XP_020044810.1">
    <property type="nucleotide sequence ID" value="XM_020195117.1"/>
</dbReference>
<evidence type="ECO:0000313" key="3">
    <source>
        <dbReference type="EMBL" id="ODV58503.1"/>
    </source>
</evidence>
<accession>A0A1D2VAP1</accession>
<gene>
    <name evidence="3" type="ORF">ASCRUDRAFT_93014</name>
</gene>
<evidence type="ECO:0000313" key="4">
    <source>
        <dbReference type="Proteomes" id="UP000095038"/>
    </source>
</evidence>
<sequence>MIDKDLETALLQIKAQKHYNSEKNLPWNILLLKIELELPALITQNFNRPLTTFIENPLLNELELIQQIINRVIAYLKDIFYYSPPFTIFRIAELLLEPNRYYSNRYPEKFLRGLESSIFVNSSIDDFPKIEFSKPNLLTRSNISDSNDARKPSEEITNFLPLDLKDVTNDELPNLVMTKIPWITDKHIKEINEEEEEEERLSSEDEILHVYDEHNNYLDDEKISSDPIMVKNPESIEDIPIDHEMIEIGFSLDDSFGLSDLTGLKTKTNNSIASEDTLREIQTTSKIRNTNLDKNDDGLTNLKNSTNLADLTDSTGSTYTEEPKDNLKQKLEDQEMKEVTN</sequence>
<dbReference type="EMBL" id="KV454491">
    <property type="protein sequence ID" value="ODV58503.1"/>
    <property type="molecule type" value="Genomic_DNA"/>
</dbReference>
<dbReference type="Pfam" id="PF09184">
    <property type="entry name" value="PPP4R2"/>
    <property type="match status" value="1"/>
</dbReference>
<dbReference type="Proteomes" id="UP000095038">
    <property type="component" value="Unassembled WGS sequence"/>
</dbReference>
<dbReference type="AlphaFoldDB" id="A0A1D2VAP1"/>
<feature type="compositionally biased region" description="Polar residues" evidence="2">
    <location>
        <begin position="311"/>
        <end position="320"/>
    </location>
</feature>
<dbReference type="PANTHER" id="PTHR16487:SF0">
    <property type="entry name" value="PROTEIN PHOSPHATASE 4 REGULATORY SUBUNIT 2-RELATED"/>
    <property type="match status" value="1"/>
</dbReference>
<dbReference type="GO" id="GO:0005634">
    <property type="term" value="C:nucleus"/>
    <property type="evidence" value="ECO:0007669"/>
    <property type="project" value="TreeGrafter"/>
</dbReference>
<dbReference type="OrthoDB" id="341898at2759"/>
<dbReference type="GO" id="GO:0005737">
    <property type="term" value="C:cytoplasm"/>
    <property type="evidence" value="ECO:0007669"/>
    <property type="project" value="TreeGrafter"/>
</dbReference>
<dbReference type="PANTHER" id="PTHR16487">
    <property type="entry name" value="PPP4R2-RELATED PROTEIN"/>
    <property type="match status" value="1"/>
</dbReference>
<dbReference type="STRING" id="1344418.A0A1D2VAP1"/>
<reference evidence="4" key="1">
    <citation type="submission" date="2016-05" db="EMBL/GenBank/DDBJ databases">
        <title>Comparative genomics of biotechnologically important yeasts.</title>
        <authorList>
            <consortium name="DOE Joint Genome Institute"/>
            <person name="Riley R."/>
            <person name="Haridas S."/>
            <person name="Wolfe K.H."/>
            <person name="Lopes M.R."/>
            <person name="Hittinger C.T."/>
            <person name="Goker M."/>
            <person name="Salamov A."/>
            <person name="Wisecaver J."/>
            <person name="Long T.M."/>
            <person name="Aerts A.L."/>
            <person name="Barry K."/>
            <person name="Choi C."/>
            <person name="Clum A."/>
            <person name="Coughlan A.Y."/>
            <person name="Deshpande S."/>
            <person name="Douglass A.P."/>
            <person name="Hanson S.J."/>
            <person name="Klenk H.-P."/>
            <person name="Labutti K."/>
            <person name="Lapidus A."/>
            <person name="Lindquist E."/>
            <person name="Lipzen A."/>
            <person name="Meier-Kolthoff J.P."/>
            <person name="Ohm R.A."/>
            <person name="Otillar R.P."/>
            <person name="Pangilinan J."/>
            <person name="Peng Y."/>
            <person name="Rokas A."/>
            <person name="Rosa C.A."/>
            <person name="Scheuner C."/>
            <person name="Sibirny A.A."/>
            <person name="Slot J.C."/>
            <person name="Stielow J.B."/>
            <person name="Sun H."/>
            <person name="Kurtzman C.P."/>
            <person name="Blackwell M."/>
            <person name="Grigoriev I.V."/>
            <person name="Jeffries T.W."/>
        </authorList>
    </citation>
    <scope>NUCLEOTIDE SEQUENCE [LARGE SCALE GENOMIC DNA]</scope>
    <source>
        <strain evidence="4">DSM 1968</strain>
    </source>
</reference>
<feature type="compositionally biased region" description="Basic and acidic residues" evidence="2">
    <location>
        <begin position="321"/>
        <end position="341"/>
    </location>
</feature>
<protein>
    <recommendedName>
        <fullName evidence="5">PPP4R2-domain-containing protein</fullName>
    </recommendedName>
</protein>
<organism evidence="3 4">
    <name type="scientific">Ascoidea rubescens DSM 1968</name>
    <dbReference type="NCBI Taxonomy" id="1344418"/>
    <lineage>
        <taxon>Eukaryota</taxon>
        <taxon>Fungi</taxon>
        <taxon>Dikarya</taxon>
        <taxon>Ascomycota</taxon>
        <taxon>Saccharomycotina</taxon>
        <taxon>Saccharomycetes</taxon>
        <taxon>Ascoideaceae</taxon>
        <taxon>Ascoidea</taxon>
    </lineage>
</organism>
<comment type="similarity">
    <text evidence="1">Belongs to the PPP4R2 family.</text>
</comment>
<proteinExistence type="inferred from homology"/>